<feature type="transmembrane region" description="Helical" evidence="1">
    <location>
        <begin position="356"/>
        <end position="376"/>
    </location>
</feature>
<evidence type="ECO:0000313" key="3">
    <source>
        <dbReference type="EMBL" id="MFB5758766.1"/>
    </source>
</evidence>
<proteinExistence type="predicted"/>
<dbReference type="PANTHER" id="PTHR35342">
    <property type="entry name" value="TRICARBOXYLIC TRANSPORT PROTEIN"/>
    <property type="match status" value="1"/>
</dbReference>
<feature type="transmembrane region" description="Helical" evidence="1">
    <location>
        <begin position="150"/>
        <end position="167"/>
    </location>
</feature>
<dbReference type="EMBL" id="JBHIRY010000001">
    <property type="protein sequence ID" value="MFB5758766.1"/>
    <property type="molecule type" value="Genomic_DNA"/>
</dbReference>
<keyword evidence="1" id="KW-0472">Membrane</keyword>
<dbReference type="Pfam" id="PF01970">
    <property type="entry name" value="TctA"/>
    <property type="match status" value="1"/>
</dbReference>
<keyword evidence="4" id="KW-1185">Reference proteome</keyword>
<feature type="transmembrane region" description="Helical" evidence="1">
    <location>
        <begin position="25"/>
        <end position="52"/>
    </location>
</feature>
<gene>
    <name evidence="3" type="ORF">ACE5LO_00015</name>
</gene>
<reference evidence="3 4" key="1">
    <citation type="submission" date="2024-09" db="EMBL/GenBank/DDBJ databases">
        <title>Paenibacillus zeirhizospherea sp. nov., isolated from surface of the maize (Zea mays) roots in a horticulture field, Hungary.</title>
        <authorList>
            <person name="Marton D."/>
            <person name="Farkas M."/>
            <person name="Bedics A."/>
            <person name="Toth E."/>
            <person name="Tancsics A."/>
            <person name="Boka K."/>
            <person name="Marati G."/>
            <person name="Kriszt B."/>
            <person name="Cserhati M."/>
        </authorList>
    </citation>
    <scope>NUCLEOTIDE SEQUENCE [LARGE SCALE GENOMIC DNA]</scope>
    <source>
        <strain evidence="3 4">JCM 18446</strain>
    </source>
</reference>
<feature type="transmembrane region" description="Helical" evidence="1">
    <location>
        <begin position="412"/>
        <end position="428"/>
    </location>
</feature>
<keyword evidence="1" id="KW-0812">Transmembrane</keyword>
<keyword evidence="1" id="KW-1133">Transmembrane helix</keyword>
<feature type="transmembrane region" description="Helical" evidence="1">
    <location>
        <begin position="254"/>
        <end position="281"/>
    </location>
</feature>
<feature type="transmembrane region" description="Helical" evidence="1">
    <location>
        <begin position="112"/>
        <end position="138"/>
    </location>
</feature>
<feature type="transmembrane region" description="Helical" evidence="1">
    <location>
        <begin position="173"/>
        <end position="189"/>
    </location>
</feature>
<comment type="caution">
    <text evidence="3">The sequence shown here is derived from an EMBL/GenBank/DDBJ whole genome shotgun (WGS) entry which is preliminary data.</text>
</comment>
<feature type="transmembrane region" description="Helical" evidence="1">
    <location>
        <begin position="64"/>
        <end position="85"/>
    </location>
</feature>
<dbReference type="PANTHER" id="PTHR35342:SF5">
    <property type="entry name" value="TRICARBOXYLIC TRANSPORT PROTEIN"/>
    <property type="match status" value="1"/>
</dbReference>
<protein>
    <submittedName>
        <fullName evidence="3">Tripartite tricarboxylate transporter permease</fullName>
    </submittedName>
</protein>
<evidence type="ECO:0000256" key="1">
    <source>
        <dbReference type="SAM" id="Phobius"/>
    </source>
</evidence>
<feature type="transmembrane region" description="Helical" evidence="1">
    <location>
        <begin position="196"/>
        <end position="219"/>
    </location>
</feature>
<organism evidence="3 4">
    <name type="scientific">Paenibacillus medicaginis</name>
    <dbReference type="NCBI Taxonomy" id="1470560"/>
    <lineage>
        <taxon>Bacteria</taxon>
        <taxon>Bacillati</taxon>
        <taxon>Bacillota</taxon>
        <taxon>Bacilli</taxon>
        <taxon>Bacillales</taxon>
        <taxon>Paenibacillaceae</taxon>
        <taxon>Paenibacillus</taxon>
    </lineage>
</organism>
<feature type="domain" description="DUF112" evidence="2">
    <location>
        <begin position="23"/>
        <end position="440"/>
    </location>
</feature>
<dbReference type="Proteomes" id="UP001580430">
    <property type="component" value="Unassembled WGS sequence"/>
</dbReference>
<evidence type="ECO:0000313" key="4">
    <source>
        <dbReference type="Proteomes" id="UP001580430"/>
    </source>
</evidence>
<feature type="transmembrane region" description="Helical" evidence="1">
    <location>
        <begin position="388"/>
        <end position="406"/>
    </location>
</feature>
<feature type="transmembrane region" description="Helical" evidence="1">
    <location>
        <begin position="472"/>
        <end position="490"/>
    </location>
</feature>
<accession>A0ABV5BU09</accession>
<evidence type="ECO:0000259" key="2">
    <source>
        <dbReference type="Pfam" id="PF01970"/>
    </source>
</evidence>
<sequence>MVMIESAAALLYGFADALTPMNLLMAAIGALIGTFVGVLPGLGPTSAIAILLPLTAVLEPAQAIIMLAGIYYGAMYGGSTTAILLNIPGEASSVPTCLDGYPLAVQGRGGPALGIAAISSFIAGIIGVLGLVFFAPVLAEQAIKLGPPELFSVMLLALAVTSGLTGGSLLKSLIMGLFGFLLSMVGLGSSTGMFRFTFGLGSLSGGFEMISIIIGLFAITEVLRSMEEKKTAVSSDRIGSVYPSRSDLRQSSGAIAAGSVIGFVLGLLPGISAAITSFLSYDVVKRFSKRRHLFGRGAIEGVAAPEAANNATSSAGFIPLFALGIPSSPPLAVLLAGLMIYGVAPGPLLFEQKGGFIWTVIASMVIGNIVLLLLNLPLVGLWARLTRVPFGIMAPIILMLSIIGAYTVRNSLFDVGVAVVFGVLGYFMHKFDWPVMPLILCFILGPLMEQSFTQALSMSGGSFSIFVTRPLALTFLIITAVLFLVSIWLVGRTRRRVQEEGAEALDF</sequence>
<dbReference type="InterPro" id="IPR002823">
    <property type="entry name" value="DUF112_TM"/>
</dbReference>
<dbReference type="RefSeq" id="WP_375518030.1">
    <property type="nucleotide sequence ID" value="NZ_JBHIRY010000001.1"/>
</dbReference>
<name>A0ABV5BU09_9BACL</name>
<feature type="transmembrane region" description="Helical" evidence="1">
    <location>
        <begin position="435"/>
        <end position="452"/>
    </location>
</feature>